<dbReference type="Gene3D" id="3.40.50.150">
    <property type="entry name" value="Vaccinia Virus protein VP39"/>
    <property type="match status" value="1"/>
</dbReference>
<protein>
    <recommendedName>
        <fullName evidence="1">Methyltransferase type 11 domain-containing protein</fullName>
    </recommendedName>
</protein>
<feature type="domain" description="Methyltransferase type 11" evidence="1">
    <location>
        <begin position="1"/>
        <end position="70"/>
    </location>
</feature>
<dbReference type="SUPFAM" id="SSF53335">
    <property type="entry name" value="S-adenosyl-L-methionine-dependent methyltransferases"/>
    <property type="match status" value="1"/>
</dbReference>
<name>X1BC50_9ZZZZ</name>
<sequence length="208" mass="24211">MDISEEAVKKSKERFPELEIIKINEATSLPSDDSVFSSVTLLDVLEHIYEQSELLAELNRVLKEGGKLVITVPGQHLFSFLDRGNFKFLSPRLHRWYYCLWHSREEYERRYVSNPDGLIGDISAKKRWHEHFSRKKLSKLLAEAGFNVIDFDGTGFFNRAISFVNFLFLRWIKPLQAFIRKIFALDTKLFESTNLFCVAEKAQGTLVD</sequence>
<dbReference type="InterPro" id="IPR013216">
    <property type="entry name" value="Methyltransf_11"/>
</dbReference>
<dbReference type="AlphaFoldDB" id="X1BC50"/>
<organism evidence="2">
    <name type="scientific">marine sediment metagenome</name>
    <dbReference type="NCBI Taxonomy" id="412755"/>
    <lineage>
        <taxon>unclassified sequences</taxon>
        <taxon>metagenomes</taxon>
        <taxon>ecological metagenomes</taxon>
    </lineage>
</organism>
<dbReference type="GO" id="GO:0008757">
    <property type="term" value="F:S-adenosylmethionine-dependent methyltransferase activity"/>
    <property type="evidence" value="ECO:0007669"/>
    <property type="project" value="InterPro"/>
</dbReference>
<dbReference type="InterPro" id="IPR029063">
    <property type="entry name" value="SAM-dependent_MTases_sf"/>
</dbReference>
<dbReference type="Pfam" id="PF08241">
    <property type="entry name" value="Methyltransf_11"/>
    <property type="match status" value="1"/>
</dbReference>
<evidence type="ECO:0000313" key="2">
    <source>
        <dbReference type="EMBL" id="GAG93484.1"/>
    </source>
</evidence>
<gene>
    <name evidence="2" type="ORF">S01H4_36578</name>
</gene>
<reference evidence="2" key="1">
    <citation type="journal article" date="2014" name="Front. Microbiol.">
        <title>High frequency of phylogenetically diverse reductive dehalogenase-homologous genes in deep subseafloor sedimentary metagenomes.</title>
        <authorList>
            <person name="Kawai M."/>
            <person name="Futagami T."/>
            <person name="Toyoda A."/>
            <person name="Takaki Y."/>
            <person name="Nishi S."/>
            <person name="Hori S."/>
            <person name="Arai W."/>
            <person name="Tsubouchi T."/>
            <person name="Morono Y."/>
            <person name="Uchiyama I."/>
            <person name="Ito T."/>
            <person name="Fujiyama A."/>
            <person name="Inagaki F."/>
            <person name="Takami H."/>
        </authorList>
    </citation>
    <scope>NUCLEOTIDE SEQUENCE</scope>
    <source>
        <strain evidence="2">Expedition CK06-06</strain>
    </source>
</reference>
<evidence type="ECO:0000259" key="1">
    <source>
        <dbReference type="Pfam" id="PF08241"/>
    </source>
</evidence>
<comment type="caution">
    <text evidence="2">The sequence shown here is derived from an EMBL/GenBank/DDBJ whole genome shotgun (WGS) entry which is preliminary data.</text>
</comment>
<dbReference type="EMBL" id="BART01019570">
    <property type="protein sequence ID" value="GAG93484.1"/>
    <property type="molecule type" value="Genomic_DNA"/>
</dbReference>
<proteinExistence type="predicted"/>
<accession>X1BC50</accession>